<dbReference type="AlphaFoldDB" id="A0A4Y2F6T9"/>
<sequence length="162" mass="18075">MFIRNLKEVFEVVFKNEYSTLLSRYLLFTLNLFATVPCESPRALSVRFQQGTQSQYSTAFGPRWSSDKVSASRQGVPGYKPDSNEDGVVADLTEDVVWGLLHVKSYVAQQTSSRWCGAEVWRRDATRVSSSSSERGSKLRGSSQNSPPVVVFLVLLQNGTLT</sequence>
<proteinExistence type="predicted"/>
<dbReference type="EMBL" id="BGPR01000809">
    <property type="protein sequence ID" value="GBM36318.1"/>
    <property type="molecule type" value="Genomic_DNA"/>
</dbReference>
<accession>A0A4Y2F6T9</accession>
<evidence type="ECO:0000313" key="1">
    <source>
        <dbReference type="EMBL" id="GBM36318.1"/>
    </source>
</evidence>
<gene>
    <name evidence="1" type="ORF">AVEN_212877_1</name>
</gene>
<dbReference type="Proteomes" id="UP000499080">
    <property type="component" value="Unassembled WGS sequence"/>
</dbReference>
<protein>
    <submittedName>
        <fullName evidence="1">Uncharacterized protein</fullName>
    </submittedName>
</protein>
<reference evidence="1 2" key="1">
    <citation type="journal article" date="2019" name="Sci. Rep.">
        <title>Orb-weaving spider Araneus ventricosus genome elucidates the spidroin gene catalogue.</title>
        <authorList>
            <person name="Kono N."/>
            <person name="Nakamura H."/>
            <person name="Ohtoshi R."/>
            <person name="Moran D.A.P."/>
            <person name="Shinohara A."/>
            <person name="Yoshida Y."/>
            <person name="Fujiwara M."/>
            <person name="Mori M."/>
            <person name="Tomita M."/>
            <person name="Arakawa K."/>
        </authorList>
    </citation>
    <scope>NUCLEOTIDE SEQUENCE [LARGE SCALE GENOMIC DNA]</scope>
</reference>
<name>A0A4Y2F6T9_ARAVE</name>
<organism evidence="1 2">
    <name type="scientific">Araneus ventricosus</name>
    <name type="common">Orbweaver spider</name>
    <name type="synonym">Epeira ventricosa</name>
    <dbReference type="NCBI Taxonomy" id="182803"/>
    <lineage>
        <taxon>Eukaryota</taxon>
        <taxon>Metazoa</taxon>
        <taxon>Ecdysozoa</taxon>
        <taxon>Arthropoda</taxon>
        <taxon>Chelicerata</taxon>
        <taxon>Arachnida</taxon>
        <taxon>Araneae</taxon>
        <taxon>Araneomorphae</taxon>
        <taxon>Entelegynae</taxon>
        <taxon>Araneoidea</taxon>
        <taxon>Araneidae</taxon>
        <taxon>Araneus</taxon>
    </lineage>
</organism>
<evidence type="ECO:0000313" key="2">
    <source>
        <dbReference type="Proteomes" id="UP000499080"/>
    </source>
</evidence>
<keyword evidence="2" id="KW-1185">Reference proteome</keyword>
<comment type="caution">
    <text evidence="1">The sequence shown here is derived from an EMBL/GenBank/DDBJ whole genome shotgun (WGS) entry which is preliminary data.</text>
</comment>